<sequence length="103" mass="10852">MNQRPAAAGAPRPPPSASPAMVGPSMTPDSLQSQPSPSLPAFDSSYWVPKLFLFSDFQSSNLLSRLPVLEITPPGPPSSTIRLFDAVFSSRPSSTSPVSIPIS</sequence>
<keyword evidence="3" id="KW-1185">Reference proteome</keyword>
<accession>A0AAD3S841</accession>
<feature type="region of interest" description="Disordered" evidence="1">
    <location>
        <begin position="1"/>
        <end position="38"/>
    </location>
</feature>
<dbReference type="EMBL" id="BSYO01000006">
    <property type="protein sequence ID" value="GMH06056.1"/>
    <property type="molecule type" value="Genomic_DNA"/>
</dbReference>
<proteinExistence type="predicted"/>
<reference evidence="2" key="1">
    <citation type="submission" date="2023-05" db="EMBL/GenBank/DDBJ databases">
        <title>Nepenthes gracilis genome sequencing.</title>
        <authorList>
            <person name="Fukushima K."/>
        </authorList>
    </citation>
    <scope>NUCLEOTIDE SEQUENCE</scope>
    <source>
        <strain evidence="2">SING2019-196</strain>
    </source>
</reference>
<gene>
    <name evidence="2" type="ORF">Nepgr_007896</name>
</gene>
<feature type="compositionally biased region" description="Low complexity" evidence="1">
    <location>
        <begin position="28"/>
        <end position="38"/>
    </location>
</feature>
<dbReference type="Proteomes" id="UP001279734">
    <property type="component" value="Unassembled WGS sequence"/>
</dbReference>
<dbReference type="AlphaFoldDB" id="A0AAD3S841"/>
<comment type="caution">
    <text evidence="2">The sequence shown here is derived from an EMBL/GenBank/DDBJ whole genome shotgun (WGS) entry which is preliminary data.</text>
</comment>
<feature type="compositionally biased region" description="Low complexity" evidence="1">
    <location>
        <begin position="1"/>
        <end position="10"/>
    </location>
</feature>
<evidence type="ECO:0000313" key="3">
    <source>
        <dbReference type="Proteomes" id="UP001279734"/>
    </source>
</evidence>
<protein>
    <submittedName>
        <fullName evidence="2">Uncharacterized protein</fullName>
    </submittedName>
</protein>
<evidence type="ECO:0000256" key="1">
    <source>
        <dbReference type="SAM" id="MobiDB-lite"/>
    </source>
</evidence>
<name>A0AAD3S841_NEPGR</name>
<organism evidence="2 3">
    <name type="scientific">Nepenthes gracilis</name>
    <name type="common">Slender pitcher plant</name>
    <dbReference type="NCBI Taxonomy" id="150966"/>
    <lineage>
        <taxon>Eukaryota</taxon>
        <taxon>Viridiplantae</taxon>
        <taxon>Streptophyta</taxon>
        <taxon>Embryophyta</taxon>
        <taxon>Tracheophyta</taxon>
        <taxon>Spermatophyta</taxon>
        <taxon>Magnoliopsida</taxon>
        <taxon>eudicotyledons</taxon>
        <taxon>Gunneridae</taxon>
        <taxon>Pentapetalae</taxon>
        <taxon>Caryophyllales</taxon>
        <taxon>Nepenthaceae</taxon>
        <taxon>Nepenthes</taxon>
    </lineage>
</organism>
<evidence type="ECO:0000313" key="2">
    <source>
        <dbReference type="EMBL" id="GMH06056.1"/>
    </source>
</evidence>